<evidence type="ECO:0000313" key="2">
    <source>
        <dbReference type="Proteomes" id="UP000814033"/>
    </source>
</evidence>
<sequence>MSACDESTRAPDPTFMMALTALVMGALGFFASIVAVVLPFLVPGLRNMDAVSHTARHGRPQHLLTPASPVARPMPASPLASSDSLDVADTDVPPAHVDDALHVSFNGPGPSHAHVPIPIVVPPPLSDTSGASPLSSAETLADASAPSLSPKPSLKTTLSVRLAHAIRRRGSAAAAAPAPTLAATPASPYSASSRRPLFGRRATTLSASDVNEPSGLEQTASEFGEISAGASSGAESGRERGRFGFRALKRTRTVGGGQARLARARRLGATPAQTLRAQRHRRVPLASFGSEPHGRVTPAHITLADALGSGRAATCRPRVRPRRVPWAPVPPPGIVHRVVAIADEPRSPPAYAASLHVAAYAVASGPRCHTATRVPRSARDAGLGEEQVRQVEGARAPTRQTQGACAPRAHAAVRPAVQRAPTGCGALGRAGRRRG</sequence>
<comment type="caution">
    <text evidence="1">The sequence shown here is derived from an EMBL/GenBank/DDBJ whole genome shotgun (WGS) entry which is preliminary data.</text>
</comment>
<reference evidence="1" key="1">
    <citation type="submission" date="2021-02" db="EMBL/GenBank/DDBJ databases">
        <authorList>
            <consortium name="DOE Joint Genome Institute"/>
            <person name="Ahrendt S."/>
            <person name="Looney B.P."/>
            <person name="Miyauchi S."/>
            <person name="Morin E."/>
            <person name="Drula E."/>
            <person name="Courty P.E."/>
            <person name="Chicoki N."/>
            <person name="Fauchery L."/>
            <person name="Kohler A."/>
            <person name="Kuo A."/>
            <person name="Labutti K."/>
            <person name="Pangilinan J."/>
            <person name="Lipzen A."/>
            <person name="Riley R."/>
            <person name="Andreopoulos W."/>
            <person name="He G."/>
            <person name="Johnson J."/>
            <person name="Barry K.W."/>
            <person name="Grigoriev I.V."/>
            <person name="Nagy L."/>
            <person name="Hibbett D."/>
            <person name="Henrissat B."/>
            <person name="Matheny P.B."/>
            <person name="Labbe J."/>
            <person name="Martin F."/>
        </authorList>
    </citation>
    <scope>NUCLEOTIDE SEQUENCE</scope>
    <source>
        <strain evidence="1">FP105234-sp</strain>
    </source>
</reference>
<organism evidence="1 2">
    <name type="scientific">Auriscalpium vulgare</name>
    <dbReference type="NCBI Taxonomy" id="40419"/>
    <lineage>
        <taxon>Eukaryota</taxon>
        <taxon>Fungi</taxon>
        <taxon>Dikarya</taxon>
        <taxon>Basidiomycota</taxon>
        <taxon>Agaricomycotina</taxon>
        <taxon>Agaricomycetes</taxon>
        <taxon>Russulales</taxon>
        <taxon>Auriscalpiaceae</taxon>
        <taxon>Auriscalpium</taxon>
    </lineage>
</organism>
<name>A0ACB8RCQ9_9AGAM</name>
<dbReference type="Proteomes" id="UP000814033">
    <property type="component" value="Unassembled WGS sequence"/>
</dbReference>
<dbReference type="EMBL" id="MU276095">
    <property type="protein sequence ID" value="KAI0041899.1"/>
    <property type="molecule type" value="Genomic_DNA"/>
</dbReference>
<evidence type="ECO:0000313" key="1">
    <source>
        <dbReference type="EMBL" id="KAI0041899.1"/>
    </source>
</evidence>
<reference evidence="1" key="2">
    <citation type="journal article" date="2022" name="New Phytol.">
        <title>Evolutionary transition to the ectomycorrhizal habit in the genomes of a hyperdiverse lineage of mushroom-forming fungi.</title>
        <authorList>
            <person name="Looney B."/>
            <person name="Miyauchi S."/>
            <person name="Morin E."/>
            <person name="Drula E."/>
            <person name="Courty P.E."/>
            <person name="Kohler A."/>
            <person name="Kuo A."/>
            <person name="LaButti K."/>
            <person name="Pangilinan J."/>
            <person name="Lipzen A."/>
            <person name="Riley R."/>
            <person name="Andreopoulos W."/>
            <person name="He G."/>
            <person name="Johnson J."/>
            <person name="Nolan M."/>
            <person name="Tritt A."/>
            <person name="Barry K.W."/>
            <person name="Grigoriev I.V."/>
            <person name="Nagy L.G."/>
            <person name="Hibbett D."/>
            <person name="Henrissat B."/>
            <person name="Matheny P.B."/>
            <person name="Labbe J."/>
            <person name="Martin F.M."/>
        </authorList>
    </citation>
    <scope>NUCLEOTIDE SEQUENCE</scope>
    <source>
        <strain evidence="1">FP105234-sp</strain>
    </source>
</reference>
<gene>
    <name evidence="1" type="ORF">FA95DRAFT_637606</name>
</gene>
<accession>A0ACB8RCQ9</accession>
<protein>
    <submittedName>
        <fullName evidence="1">Uncharacterized protein</fullName>
    </submittedName>
</protein>
<keyword evidence="2" id="KW-1185">Reference proteome</keyword>
<proteinExistence type="predicted"/>